<evidence type="ECO:0000256" key="1">
    <source>
        <dbReference type="ARBA" id="ARBA00022747"/>
    </source>
</evidence>
<dbReference type="InterPro" id="IPR051212">
    <property type="entry name" value="Type-I_RE_S_subunit"/>
</dbReference>
<keyword evidence="2" id="KW-0238">DNA-binding</keyword>
<dbReference type="PANTHER" id="PTHR43140:SF1">
    <property type="entry name" value="TYPE I RESTRICTION ENZYME ECOKI SPECIFICITY SUBUNIT"/>
    <property type="match status" value="1"/>
</dbReference>
<accession>A0ABT9MNI8</accession>
<dbReference type="RefSeq" id="WP_306827844.1">
    <property type="nucleotide sequence ID" value="NZ_JAUSRA010000001.1"/>
</dbReference>
<keyword evidence="1" id="KW-0680">Restriction system</keyword>
<proteinExistence type="predicted"/>
<organism evidence="3 4">
    <name type="scientific">Catenuloplanes nepalensis</name>
    <dbReference type="NCBI Taxonomy" id="587533"/>
    <lineage>
        <taxon>Bacteria</taxon>
        <taxon>Bacillati</taxon>
        <taxon>Actinomycetota</taxon>
        <taxon>Actinomycetes</taxon>
        <taxon>Micromonosporales</taxon>
        <taxon>Micromonosporaceae</taxon>
        <taxon>Catenuloplanes</taxon>
    </lineage>
</organism>
<dbReference type="EMBL" id="JAUSRA010000001">
    <property type="protein sequence ID" value="MDP9792958.1"/>
    <property type="molecule type" value="Genomic_DNA"/>
</dbReference>
<dbReference type="EC" id="3.1.21.3" evidence="3"/>
<name>A0ABT9MNI8_9ACTN</name>
<keyword evidence="3" id="KW-0378">Hydrolase</keyword>
<reference evidence="3 4" key="1">
    <citation type="submission" date="2023-07" db="EMBL/GenBank/DDBJ databases">
        <title>Sequencing the genomes of 1000 actinobacteria strains.</title>
        <authorList>
            <person name="Klenk H.-P."/>
        </authorList>
    </citation>
    <scope>NUCLEOTIDE SEQUENCE [LARGE SCALE GENOMIC DNA]</scope>
    <source>
        <strain evidence="3 4">DSM 44710</strain>
    </source>
</reference>
<evidence type="ECO:0000256" key="2">
    <source>
        <dbReference type="ARBA" id="ARBA00023125"/>
    </source>
</evidence>
<comment type="caution">
    <text evidence="3">The sequence shown here is derived from an EMBL/GenBank/DDBJ whole genome shotgun (WGS) entry which is preliminary data.</text>
</comment>
<dbReference type="Proteomes" id="UP001240984">
    <property type="component" value="Unassembled WGS sequence"/>
</dbReference>
<protein>
    <submittedName>
        <fullName evidence="3">Type I restriction enzyme S subunit</fullName>
        <ecNumber evidence="3">3.1.21.3</ecNumber>
    </submittedName>
</protein>
<dbReference type="PANTHER" id="PTHR43140">
    <property type="entry name" value="TYPE-1 RESTRICTION ENZYME ECOKI SPECIFICITY PROTEIN"/>
    <property type="match status" value="1"/>
</dbReference>
<evidence type="ECO:0000313" key="3">
    <source>
        <dbReference type="EMBL" id="MDP9792958.1"/>
    </source>
</evidence>
<dbReference type="InterPro" id="IPR044946">
    <property type="entry name" value="Restrct_endonuc_typeI_TRD_sf"/>
</dbReference>
<keyword evidence="4" id="KW-1185">Reference proteome</keyword>
<sequence>MTLRSLTRQGWTTGRIKNLISEAKNGVWGDDPLDENTGIKCVRAADFNRQRLSVNPANLPTREIEEKVAAAHRLRPGDLILEKSGGGEKQPAGAAVLFDLDIQAVCSNFCARLRPTSDTDPRFLKYVLASAYYSGITAQNVKQTTGIQNLDMGAFLATSWTYPSHREQRCIADFLDVETARIDDLDWQRKRQIIAIEERHRRALSDEFEALIDAPRPRLGYLCSIQTGITVDGARTKDETSVTRPYLRVANVQAGRLNLDAVYEITVPRAMAAGSTLRKGDVLMTEGGDLDKLGRGTVWGGEIAECLHQNHVFALRVSTDRLLPAFLALFTQAVAARMHFESTGNKTTNLASTSSAKIRDLRIPLPALRRQHEIVNEISSMALSAESVLEALARQRALLAERRSALITAAVTGRIDLATGRGADQS</sequence>
<dbReference type="Gene3D" id="3.90.220.20">
    <property type="entry name" value="DNA methylase specificity domains"/>
    <property type="match status" value="2"/>
</dbReference>
<dbReference type="CDD" id="cd17253">
    <property type="entry name" value="RMtype1_S_Eco933I-TRD2-CR2_like"/>
    <property type="match status" value="1"/>
</dbReference>
<gene>
    <name evidence="3" type="ORF">J2S43_001470</name>
</gene>
<dbReference type="SUPFAM" id="SSF116734">
    <property type="entry name" value="DNA methylase specificity domain"/>
    <property type="match status" value="2"/>
</dbReference>
<dbReference type="GO" id="GO:0009035">
    <property type="term" value="F:type I site-specific deoxyribonuclease activity"/>
    <property type="evidence" value="ECO:0007669"/>
    <property type="project" value="UniProtKB-EC"/>
</dbReference>
<evidence type="ECO:0000313" key="4">
    <source>
        <dbReference type="Proteomes" id="UP001240984"/>
    </source>
</evidence>